<dbReference type="PANTHER" id="PTHR46739">
    <property type="entry name" value="AQUAPORIN SIP1-1"/>
    <property type="match status" value="1"/>
</dbReference>
<reference evidence="9 10" key="1">
    <citation type="submission" date="2024-01" db="EMBL/GenBank/DDBJ databases">
        <title>The genomes of 5 underutilized Papilionoideae crops provide insights into root nodulation and disease resistanc.</title>
        <authorList>
            <person name="Jiang F."/>
        </authorList>
    </citation>
    <scope>NUCLEOTIDE SEQUENCE [LARGE SCALE GENOMIC DNA]</scope>
    <source>
        <strain evidence="9">LVBAO_FW01</strain>
        <tissue evidence="9">Leaves</tissue>
    </source>
</reference>
<sequence>MTLGGASFNPSTNISFYIARLRPNSSLASMAIRFPSQAAGGAIAAKVLLLVIPTQYKHMLKGPFLKVYLLSVAIVALIILGSGFTGPAMNLGFAFGWAYMNNKHNTREHFYVYWICPFVGSTLAALVYRFLFISPTNKKKA</sequence>
<dbReference type="Pfam" id="PF00230">
    <property type="entry name" value="MIP"/>
    <property type="match status" value="1"/>
</dbReference>
<dbReference type="SUPFAM" id="SSF81338">
    <property type="entry name" value="Aquaporin-like"/>
    <property type="match status" value="1"/>
</dbReference>
<feature type="transmembrane region" description="Helical" evidence="8">
    <location>
        <begin position="68"/>
        <end position="99"/>
    </location>
</feature>
<evidence type="ECO:0000256" key="4">
    <source>
        <dbReference type="ARBA" id="ARBA00022737"/>
    </source>
</evidence>
<comment type="subcellular location">
    <subcellularLocation>
        <location evidence="1">Membrane</location>
        <topology evidence="1">Multi-pass membrane protein</topology>
    </subcellularLocation>
</comment>
<dbReference type="Gene3D" id="1.20.1080.10">
    <property type="entry name" value="Glycerol uptake facilitator protein"/>
    <property type="match status" value="1"/>
</dbReference>
<keyword evidence="4" id="KW-0677">Repeat</keyword>
<dbReference type="InterPro" id="IPR023271">
    <property type="entry name" value="Aquaporin-like"/>
</dbReference>
<protein>
    <submittedName>
        <fullName evidence="9">Uncharacterized protein</fullName>
    </submittedName>
</protein>
<evidence type="ECO:0000256" key="6">
    <source>
        <dbReference type="ARBA" id="ARBA00023136"/>
    </source>
</evidence>
<evidence type="ECO:0000256" key="5">
    <source>
        <dbReference type="ARBA" id="ARBA00022989"/>
    </source>
</evidence>
<evidence type="ECO:0000256" key="3">
    <source>
        <dbReference type="ARBA" id="ARBA00022692"/>
    </source>
</evidence>
<dbReference type="AlphaFoldDB" id="A0AAN9PWE3"/>
<dbReference type="GO" id="GO:0016020">
    <property type="term" value="C:membrane"/>
    <property type="evidence" value="ECO:0007669"/>
    <property type="project" value="UniProtKB-SubCell"/>
</dbReference>
<proteinExistence type="inferred from homology"/>
<evidence type="ECO:0000256" key="2">
    <source>
        <dbReference type="ARBA" id="ARBA00022448"/>
    </source>
</evidence>
<evidence type="ECO:0000313" key="10">
    <source>
        <dbReference type="Proteomes" id="UP001367508"/>
    </source>
</evidence>
<keyword evidence="5 8" id="KW-1133">Transmembrane helix</keyword>
<dbReference type="GO" id="GO:0015250">
    <property type="term" value="F:water channel activity"/>
    <property type="evidence" value="ECO:0007669"/>
    <property type="project" value="InterPro"/>
</dbReference>
<dbReference type="InterPro" id="IPR000425">
    <property type="entry name" value="MIP"/>
</dbReference>
<comment type="similarity">
    <text evidence="7">Belongs to the MIP/aquaporin (TC 1.A.8) family. SIP (TC 1.A.8.10) subfamily.</text>
</comment>
<dbReference type="Proteomes" id="UP001367508">
    <property type="component" value="Unassembled WGS sequence"/>
</dbReference>
<accession>A0AAN9PWE3</accession>
<evidence type="ECO:0000256" key="7">
    <source>
        <dbReference type="ARBA" id="ARBA00024030"/>
    </source>
</evidence>
<feature type="transmembrane region" description="Helical" evidence="8">
    <location>
        <begin position="111"/>
        <end position="131"/>
    </location>
</feature>
<evidence type="ECO:0000313" key="9">
    <source>
        <dbReference type="EMBL" id="KAK7312707.1"/>
    </source>
</evidence>
<organism evidence="9 10">
    <name type="scientific">Canavalia gladiata</name>
    <name type="common">Sword bean</name>
    <name type="synonym">Dolichos gladiatus</name>
    <dbReference type="NCBI Taxonomy" id="3824"/>
    <lineage>
        <taxon>Eukaryota</taxon>
        <taxon>Viridiplantae</taxon>
        <taxon>Streptophyta</taxon>
        <taxon>Embryophyta</taxon>
        <taxon>Tracheophyta</taxon>
        <taxon>Spermatophyta</taxon>
        <taxon>Magnoliopsida</taxon>
        <taxon>eudicotyledons</taxon>
        <taxon>Gunneridae</taxon>
        <taxon>Pentapetalae</taxon>
        <taxon>rosids</taxon>
        <taxon>fabids</taxon>
        <taxon>Fabales</taxon>
        <taxon>Fabaceae</taxon>
        <taxon>Papilionoideae</taxon>
        <taxon>50 kb inversion clade</taxon>
        <taxon>NPAAA clade</taxon>
        <taxon>indigoferoid/millettioid clade</taxon>
        <taxon>Phaseoleae</taxon>
        <taxon>Canavalia</taxon>
    </lineage>
</organism>
<keyword evidence="3 8" id="KW-0812">Transmembrane</keyword>
<evidence type="ECO:0000256" key="8">
    <source>
        <dbReference type="SAM" id="Phobius"/>
    </source>
</evidence>
<keyword evidence="10" id="KW-1185">Reference proteome</keyword>
<dbReference type="EMBL" id="JAYMYQ010000009">
    <property type="protein sequence ID" value="KAK7312707.1"/>
    <property type="molecule type" value="Genomic_DNA"/>
</dbReference>
<evidence type="ECO:0000256" key="1">
    <source>
        <dbReference type="ARBA" id="ARBA00004141"/>
    </source>
</evidence>
<name>A0AAN9PWE3_CANGL</name>
<gene>
    <name evidence="9" type="ORF">VNO77_36783</name>
</gene>
<keyword evidence="2" id="KW-0813">Transport</keyword>
<comment type="caution">
    <text evidence="9">The sequence shown here is derived from an EMBL/GenBank/DDBJ whole genome shotgun (WGS) entry which is preliminary data.</text>
</comment>
<keyword evidence="6 8" id="KW-0472">Membrane</keyword>
<dbReference type="PANTHER" id="PTHR46739:SF2">
    <property type="entry name" value="MAJOR INTRINSIC PROTEIN (MIP) FAMILY TRANSPORTER"/>
    <property type="match status" value="1"/>
</dbReference>
<dbReference type="InterPro" id="IPR044222">
    <property type="entry name" value="SIP1-1/2-like"/>
</dbReference>
<feature type="transmembrane region" description="Helical" evidence="8">
    <location>
        <begin position="38"/>
        <end position="56"/>
    </location>
</feature>